<evidence type="ECO:0000313" key="3">
    <source>
        <dbReference type="Proteomes" id="UP001281410"/>
    </source>
</evidence>
<dbReference type="EMBL" id="JANJYJ010000009">
    <property type="protein sequence ID" value="KAK3187724.1"/>
    <property type="molecule type" value="Genomic_DNA"/>
</dbReference>
<comment type="caution">
    <text evidence="2">The sequence shown here is derived from an EMBL/GenBank/DDBJ whole genome shotgun (WGS) entry which is preliminary data.</text>
</comment>
<sequence>MYFLKLCEIRRKLDQLEKKGRWYVTEKASSVTFNVLDRYDYGWTSVLAIAAVLDPRFKMDIVQHWCGKLHDDVNFFFKWFFFKSWRLLENMKKAHQAILNQWHLRLVMLIVQHHQWLLRLMMNLVGIFMSLSFLLLKTLTYLVGGVSIGWRFPILARMARDFLAVSFATPHTCSFAEVTKLVNSEDLDSDIMEAFICTKSWLEKS</sequence>
<dbReference type="InterPro" id="IPR025525">
    <property type="entry name" value="hAT-like_transposase_RNase-H"/>
</dbReference>
<gene>
    <name evidence="2" type="ORF">Dsin_027285</name>
</gene>
<evidence type="ECO:0000259" key="1">
    <source>
        <dbReference type="Pfam" id="PF14372"/>
    </source>
</evidence>
<dbReference type="GO" id="GO:0003677">
    <property type="term" value="F:DNA binding"/>
    <property type="evidence" value="ECO:0007669"/>
    <property type="project" value="InterPro"/>
</dbReference>
<proteinExistence type="predicted"/>
<organism evidence="2 3">
    <name type="scientific">Dipteronia sinensis</name>
    <dbReference type="NCBI Taxonomy" id="43782"/>
    <lineage>
        <taxon>Eukaryota</taxon>
        <taxon>Viridiplantae</taxon>
        <taxon>Streptophyta</taxon>
        <taxon>Embryophyta</taxon>
        <taxon>Tracheophyta</taxon>
        <taxon>Spermatophyta</taxon>
        <taxon>Magnoliopsida</taxon>
        <taxon>eudicotyledons</taxon>
        <taxon>Gunneridae</taxon>
        <taxon>Pentapetalae</taxon>
        <taxon>rosids</taxon>
        <taxon>malvids</taxon>
        <taxon>Sapindales</taxon>
        <taxon>Sapindaceae</taxon>
        <taxon>Hippocastanoideae</taxon>
        <taxon>Acereae</taxon>
        <taxon>Dipteronia</taxon>
    </lineage>
</organism>
<dbReference type="PANTHER" id="PTHR23272">
    <property type="entry name" value="BED FINGER-RELATED"/>
    <property type="match status" value="1"/>
</dbReference>
<dbReference type="Pfam" id="PF14372">
    <property type="entry name" value="hAT-like_RNase-H"/>
    <property type="match status" value="1"/>
</dbReference>
<keyword evidence="3" id="KW-1185">Reference proteome</keyword>
<feature type="domain" description="hAT-like transposase RNase-H fold" evidence="1">
    <location>
        <begin position="1"/>
        <end position="70"/>
    </location>
</feature>
<dbReference type="AlphaFoldDB" id="A0AAD9ZNW7"/>
<dbReference type="Proteomes" id="UP001281410">
    <property type="component" value="Unassembled WGS sequence"/>
</dbReference>
<name>A0AAD9ZNW7_9ROSI</name>
<accession>A0AAD9ZNW7</accession>
<protein>
    <recommendedName>
        <fullName evidence="1">hAT-like transposase RNase-H fold domain-containing protein</fullName>
    </recommendedName>
</protein>
<reference evidence="2" key="1">
    <citation type="journal article" date="2023" name="Plant J.">
        <title>Genome sequences and population genomics provide insights into the demographic history, inbreeding, and mutation load of two 'living fossil' tree species of Dipteronia.</title>
        <authorList>
            <person name="Feng Y."/>
            <person name="Comes H.P."/>
            <person name="Chen J."/>
            <person name="Zhu S."/>
            <person name="Lu R."/>
            <person name="Zhang X."/>
            <person name="Li P."/>
            <person name="Qiu J."/>
            <person name="Olsen K.M."/>
            <person name="Qiu Y."/>
        </authorList>
    </citation>
    <scope>NUCLEOTIDE SEQUENCE</scope>
    <source>
        <strain evidence="2">NBL</strain>
    </source>
</reference>
<evidence type="ECO:0000313" key="2">
    <source>
        <dbReference type="EMBL" id="KAK3187724.1"/>
    </source>
</evidence>